<reference evidence="3" key="2">
    <citation type="submission" date="2020-04" db="EMBL/GenBank/DDBJ databases">
        <authorList>
            <consortium name="NCBI Genome Project"/>
        </authorList>
    </citation>
    <scope>NUCLEOTIDE SEQUENCE</scope>
    <source>
        <strain evidence="3">CBS 304.34</strain>
    </source>
</reference>
<dbReference type="RefSeq" id="XP_033571060.1">
    <property type="nucleotide sequence ID" value="XM_033714539.1"/>
</dbReference>
<dbReference type="EMBL" id="MU003715">
    <property type="protein sequence ID" value="KAF2804096.1"/>
    <property type="molecule type" value="Genomic_DNA"/>
</dbReference>
<accession>A0A6A6Y5L1</accession>
<reference evidence="3" key="3">
    <citation type="submission" date="2025-04" db="UniProtKB">
        <authorList>
            <consortium name="RefSeq"/>
        </authorList>
    </citation>
    <scope>IDENTIFICATION</scope>
    <source>
        <strain evidence="3">CBS 304.34</strain>
    </source>
</reference>
<gene>
    <name evidence="1 3" type="ORF">BDZ99DRAFT_352611</name>
</gene>
<evidence type="ECO:0000313" key="1">
    <source>
        <dbReference type="EMBL" id="KAF2804096.1"/>
    </source>
</evidence>
<reference evidence="1 3" key="1">
    <citation type="journal article" date="2020" name="Stud. Mycol.">
        <title>101 Dothideomycetes genomes: a test case for predicting lifestyles and emergence of pathogens.</title>
        <authorList>
            <person name="Haridas S."/>
            <person name="Albert R."/>
            <person name="Binder M."/>
            <person name="Bloem J."/>
            <person name="Labutti K."/>
            <person name="Salamov A."/>
            <person name="Andreopoulos B."/>
            <person name="Baker S."/>
            <person name="Barry K."/>
            <person name="Bills G."/>
            <person name="Bluhm B."/>
            <person name="Cannon C."/>
            <person name="Castanera R."/>
            <person name="Culley D."/>
            <person name="Daum C."/>
            <person name="Ezra D."/>
            <person name="Gonzalez J."/>
            <person name="Henrissat B."/>
            <person name="Kuo A."/>
            <person name="Liang C."/>
            <person name="Lipzen A."/>
            <person name="Lutzoni F."/>
            <person name="Magnuson J."/>
            <person name="Mondo S."/>
            <person name="Nolan M."/>
            <person name="Ohm R."/>
            <person name="Pangilinan J."/>
            <person name="Park H.-J."/>
            <person name="Ramirez L."/>
            <person name="Alfaro M."/>
            <person name="Sun H."/>
            <person name="Tritt A."/>
            <person name="Yoshinaga Y."/>
            <person name="Zwiers L.-H."/>
            <person name="Turgeon B."/>
            <person name="Goodwin S."/>
            <person name="Spatafora J."/>
            <person name="Crous P."/>
            <person name="Grigoriev I."/>
        </authorList>
    </citation>
    <scope>NUCLEOTIDE SEQUENCE</scope>
    <source>
        <strain evidence="1 3">CBS 304.34</strain>
    </source>
</reference>
<feature type="non-terminal residue" evidence="1">
    <location>
        <position position="1"/>
    </location>
</feature>
<dbReference type="OrthoDB" id="3480872at2759"/>
<evidence type="ECO:0000313" key="2">
    <source>
        <dbReference type="Proteomes" id="UP000504636"/>
    </source>
</evidence>
<proteinExistence type="predicted"/>
<organism evidence="1">
    <name type="scientific">Mytilinidion resinicola</name>
    <dbReference type="NCBI Taxonomy" id="574789"/>
    <lineage>
        <taxon>Eukaryota</taxon>
        <taxon>Fungi</taxon>
        <taxon>Dikarya</taxon>
        <taxon>Ascomycota</taxon>
        <taxon>Pezizomycotina</taxon>
        <taxon>Dothideomycetes</taxon>
        <taxon>Pleosporomycetidae</taxon>
        <taxon>Mytilinidiales</taxon>
        <taxon>Mytilinidiaceae</taxon>
        <taxon>Mytilinidion</taxon>
    </lineage>
</organism>
<dbReference type="AlphaFoldDB" id="A0A6A6Y5L1"/>
<keyword evidence="2" id="KW-1185">Reference proteome</keyword>
<protein>
    <submittedName>
        <fullName evidence="1 3">Uncharacterized protein</fullName>
    </submittedName>
</protein>
<feature type="non-terminal residue" evidence="1">
    <location>
        <position position="94"/>
    </location>
</feature>
<evidence type="ECO:0000313" key="3">
    <source>
        <dbReference type="RefSeq" id="XP_033571060.1"/>
    </source>
</evidence>
<dbReference type="GeneID" id="54455432"/>
<dbReference type="Proteomes" id="UP000504636">
    <property type="component" value="Unplaced"/>
</dbReference>
<sequence>PDLRAFWKVPRGWEFRDLEQMTSEGQPNEAWNGVYLKWFSFALDDLPENSSVPLIFCREYRLAAGDVFIVKLAPQEHDEQGWTAYEDFLPEFLE</sequence>
<name>A0A6A6Y5L1_9PEZI</name>